<proteinExistence type="predicted"/>
<evidence type="ECO:0000259" key="3">
    <source>
        <dbReference type="PROSITE" id="PS50994"/>
    </source>
</evidence>
<name>A0ABV9S2V8_9PSEU</name>
<feature type="region of interest" description="Disordered" evidence="2">
    <location>
        <begin position="303"/>
        <end position="356"/>
    </location>
</feature>
<organism evidence="4 5">
    <name type="scientific">Actinophytocola glycyrrhizae</name>
    <dbReference type="NCBI Taxonomy" id="2044873"/>
    <lineage>
        <taxon>Bacteria</taxon>
        <taxon>Bacillati</taxon>
        <taxon>Actinomycetota</taxon>
        <taxon>Actinomycetes</taxon>
        <taxon>Pseudonocardiales</taxon>
        <taxon>Pseudonocardiaceae</taxon>
    </lineage>
</organism>
<dbReference type="PROSITE" id="PS50994">
    <property type="entry name" value="INTEGRASE"/>
    <property type="match status" value="1"/>
</dbReference>
<dbReference type="InterPro" id="IPR001584">
    <property type="entry name" value="Integrase_cat-core"/>
</dbReference>
<dbReference type="InterPro" id="IPR053392">
    <property type="entry name" value="Transposase_IS30-like"/>
</dbReference>
<dbReference type="InterPro" id="IPR051917">
    <property type="entry name" value="Transposase-Integrase"/>
</dbReference>
<dbReference type="InterPro" id="IPR025246">
    <property type="entry name" value="IS30-like_HTH"/>
</dbReference>
<evidence type="ECO:0000313" key="4">
    <source>
        <dbReference type="EMBL" id="MFC4855997.1"/>
    </source>
</evidence>
<dbReference type="InterPro" id="IPR012337">
    <property type="entry name" value="RNaseH-like_sf"/>
</dbReference>
<gene>
    <name evidence="4" type="ORF">ACFPCV_20995</name>
</gene>
<sequence>MLMLADREEISRGLAKSLLYKEIATLIGRSVSVVSREVARHGGRDGYRATDADRAARAGRARAKRFAVERDAGLRAEVVRLLRLGWSPASIAGRLPTEYPDRDAWRVSHEAIYQWVYAQPVAGLRAELIALRSGRTRRRGPKPAPAPRIREPRYLDERPDEVEGRAVAGHWEGDLVIGKNGKTAVATLVERTSRFLVLVPLSGRDSLTVTDAIIAAVGDLPTSIKRSLTWDCGAEMALHKEVTATGLPVYFAHPHSPWERGSNENLNRIVREYFPKGTAITSDPHYLAAVAAEINDRPRKIHHWKNPARSSPNSSPQMLPPPEFAGLIRKPDSLPPQTNVANNRRRCSMKRPSARL</sequence>
<feature type="compositionally biased region" description="Basic residues" evidence="2">
    <location>
        <begin position="343"/>
        <end position="356"/>
    </location>
</feature>
<evidence type="ECO:0000256" key="2">
    <source>
        <dbReference type="SAM" id="MobiDB-lite"/>
    </source>
</evidence>
<dbReference type="RefSeq" id="WP_378058090.1">
    <property type="nucleotide sequence ID" value="NZ_JBHSIS010000009.1"/>
</dbReference>
<keyword evidence="5" id="KW-1185">Reference proteome</keyword>
<reference evidence="5" key="1">
    <citation type="journal article" date="2019" name="Int. J. Syst. Evol. Microbiol.">
        <title>The Global Catalogue of Microorganisms (GCM) 10K type strain sequencing project: providing services to taxonomists for standard genome sequencing and annotation.</title>
        <authorList>
            <consortium name="The Broad Institute Genomics Platform"/>
            <consortium name="The Broad Institute Genome Sequencing Center for Infectious Disease"/>
            <person name="Wu L."/>
            <person name="Ma J."/>
        </authorList>
    </citation>
    <scope>NUCLEOTIDE SEQUENCE [LARGE SCALE GENOMIC DNA]</scope>
    <source>
        <strain evidence="5">ZS-22-S1</strain>
    </source>
</reference>
<evidence type="ECO:0000313" key="5">
    <source>
        <dbReference type="Proteomes" id="UP001595859"/>
    </source>
</evidence>
<dbReference type="PANTHER" id="PTHR10948">
    <property type="entry name" value="TRANSPOSASE"/>
    <property type="match status" value="1"/>
</dbReference>
<dbReference type="SUPFAM" id="SSF53098">
    <property type="entry name" value="Ribonuclease H-like"/>
    <property type="match status" value="1"/>
</dbReference>
<dbReference type="NCBIfam" id="NF033563">
    <property type="entry name" value="transpos_IS30"/>
    <property type="match status" value="1"/>
</dbReference>
<accession>A0ABV9S2V8</accession>
<protein>
    <submittedName>
        <fullName evidence="4">IS30 family transposase</fullName>
    </submittedName>
</protein>
<keyword evidence="1" id="KW-0233">DNA recombination</keyword>
<dbReference type="Proteomes" id="UP001595859">
    <property type="component" value="Unassembled WGS sequence"/>
</dbReference>
<dbReference type="PANTHER" id="PTHR10948:SF23">
    <property type="entry name" value="TRANSPOSASE INSI FOR INSERTION SEQUENCE ELEMENT IS30A-RELATED"/>
    <property type="match status" value="1"/>
</dbReference>
<feature type="domain" description="Integrase catalytic" evidence="3">
    <location>
        <begin position="155"/>
        <end position="328"/>
    </location>
</feature>
<dbReference type="Gene3D" id="3.30.420.10">
    <property type="entry name" value="Ribonuclease H-like superfamily/Ribonuclease H"/>
    <property type="match status" value="1"/>
</dbReference>
<dbReference type="InterPro" id="IPR036397">
    <property type="entry name" value="RNaseH_sf"/>
</dbReference>
<dbReference type="Pfam" id="PF13936">
    <property type="entry name" value="HTH_38"/>
    <property type="match status" value="1"/>
</dbReference>
<comment type="caution">
    <text evidence="4">The sequence shown here is derived from an EMBL/GenBank/DDBJ whole genome shotgun (WGS) entry which is preliminary data.</text>
</comment>
<dbReference type="Pfam" id="PF00665">
    <property type="entry name" value="rve"/>
    <property type="match status" value="1"/>
</dbReference>
<evidence type="ECO:0000256" key="1">
    <source>
        <dbReference type="ARBA" id="ARBA00023172"/>
    </source>
</evidence>
<feature type="compositionally biased region" description="Polar residues" evidence="2">
    <location>
        <begin position="308"/>
        <end position="317"/>
    </location>
</feature>
<dbReference type="EMBL" id="JBHSIS010000009">
    <property type="protein sequence ID" value="MFC4855997.1"/>
    <property type="molecule type" value="Genomic_DNA"/>
</dbReference>